<organism evidence="2 3">
    <name type="scientific">Diversispora epigaea</name>
    <dbReference type="NCBI Taxonomy" id="1348612"/>
    <lineage>
        <taxon>Eukaryota</taxon>
        <taxon>Fungi</taxon>
        <taxon>Fungi incertae sedis</taxon>
        <taxon>Mucoromycota</taxon>
        <taxon>Glomeromycotina</taxon>
        <taxon>Glomeromycetes</taxon>
        <taxon>Diversisporales</taxon>
        <taxon>Diversisporaceae</taxon>
        <taxon>Diversispora</taxon>
    </lineage>
</organism>
<dbReference type="Proteomes" id="UP000266861">
    <property type="component" value="Unassembled WGS sequence"/>
</dbReference>
<comment type="caution">
    <text evidence="2">The sequence shown here is derived from an EMBL/GenBank/DDBJ whole genome shotgun (WGS) entry which is preliminary data.</text>
</comment>
<gene>
    <name evidence="2" type="ORF">Glove_140g222</name>
</gene>
<feature type="region of interest" description="Disordered" evidence="1">
    <location>
        <begin position="1"/>
        <end position="25"/>
    </location>
</feature>
<proteinExistence type="predicted"/>
<dbReference type="EMBL" id="PQFF01000131">
    <property type="protein sequence ID" value="RHZ79802.1"/>
    <property type="molecule type" value="Genomic_DNA"/>
</dbReference>
<keyword evidence="3" id="KW-1185">Reference proteome</keyword>
<dbReference type="AlphaFoldDB" id="A0A397IYX1"/>
<name>A0A397IYX1_9GLOM</name>
<protein>
    <submittedName>
        <fullName evidence="2">Uncharacterized protein</fullName>
    </submittedName>
</protein>
<reference evidence="2 3" key="1">
    <citation type="submission" date="2018-08" db="EMBL/GenBank/DDBJ databases">
        <title>Genome and evolution of the arbuscular mycorrhizal fungus Diversispora epigaea (formerly Glomus versiforme) and its bacterial endosymbionts.</title>
        <authorList>
            <person name="Sun X."/>
            <person name="Fei Z."/>
            <person name="Harrison M."/>
        </authorList>
    </citation>
    <scope>NUCLEOTIDE SEQUENCE [LARGE SCALE GENOMIC DNA]</scope>
    <source>
        <strain evidence="2 3">IT104</strain>
    </source>
</reference>
<feature type="compositionally biased region" description="Low complexity" evidence="1">
    <location>
        <begin position="7"/>
        <end position="17"/>
    </location>
</feature>
<evidence type="ECO:0000313" key="2">
    <source>
        <dbReference type="EMBL" id="RHZ79802.1"/>
    </source>
</evidence>
<evidence type="ECO:0000313" key="3">
    <source>
        <dbReference type="Proteomes" id="UP000266861"/>
    </source>
</evidence>
<sequence length="217" mass="25359">MEESESNNDNNNNSNNENNDESNDEITWNDYELDKRANNYIEILLDGIKNYVPSARHSDIWMTYWDTVPSPTSELNVEHNQSDQEELYENDSESKCEEYSNNQAIFSLENLLKKELDAPYKLKVTAIARGPGHSDIWMTYWDTVPSPTSELNVEHNQSDQEELYENDSESKCEEYSNNQAIFSLENLLKKELDAPYKLKVTAVHQEIFKNKYIRINL</sequence>
<accession>A0A397IYX1</accession>
<evidence type="ECO:0000256" key="1">
    <source>
        <dbReference type="SAM" id="MobiDB-lite"/>
    </source>
</evidence>